<feature type="transmembrane region" description="Helical" evidence="7">
    <location>
        <begin position="274"/>
        <end position="291"/>
    </location>
</feature>
<dbReference type="STRING" id="1834516.BL253_09295"/>
<evidence type="ECO:0000256" key="4">
    <source>
        <dbReference type="ARBA" id="ARBA00022989"/>
    </source>
</evidence>
<evidence type="ECO:0000256" key="6">
    <source>
        <dbReference type="SAM" id="MobiDB-lite"/>
    </source>
</evidence>
<evidence type="ECO:0000256" key="8">
    <source>
        <dbReference type="SAM" id="SignalP"/>
    </source>
</evidence>
<dbReference type="EMBL" id="MOMC01000016">
    <property type="protein sequence ID" value="ONH31506.1"/>
    <property type="molecule type" value="Genomic_DNA"/>
</dbReference>
<evidence type="ECO:0000256" key="7">
    <source>
        <dbReference type="SAM" id="Phobius"/>
    </source>
</evidence>
<dbReference type="GO" id="GO:0005886">
    <property type="term" value="C:plasma membrane"/>
    <property type="evidence" value="ECO:0007669"/>
    <property type="project" value="UniProtKB-SubCell"/>
</dbReference>
<feature type="chain" id="PRO_5012595342" evidence="8">
    <location>
        <begin position="17"/>
        <end position="379"/>
    </location>
</feature>
<feature type="transmembrane region" description="Helical" evidence="7">
    <location>
        <begin position="113"/>
        <end position="134"/>
    </location>
</feature>
<feature type="signal peptide" evidence="8">
    <location>
        <begin position="1"/>
        <end position="16"/>
    </location>
</feature>
<protein>
    <submittedName>
        <fullName evidence="9">Sugar ABC transporter permease</fullName>
    </submittedName>
</protein>
<feature type="transmembrane region" description="Helical" evidence="7">
    <location>
        <begin position="198"/>
        <end position="218"/>
    </location>
</feature>
<gene>
    <name evidence="9" type="ORF">BL253_09295</name>
</gene>
<proteinExistence type="predicted"/>
<name>A0A1V2IGB4_9ACTN</name>
<comment type="subcellular location">
    <subcellularLocation>
        <location evidence="1">Cell membrane</location>
        <topology evidence="1">Multi-pass membrane protein</topology>
    </subcellularLocation>
</comment>
<evidence type="ECO:0000256" key="2">
    <source>
        <dbReference type="ARBA" id="ARBA00022475"/>
    </source>
</evidence>
<keyword evidence="8" id="KW-0732">Signal</keyword>
<organism evidence="9 10">
    <name type="scientific">Pseudofrankia asymbiotica</name>
    <dbReference type="NCBI Taxonomy" id="1834516"/>
    <lineage>
        <taxon>Bacteria</taxon>
        <taxon>Bacillati</taxon>
        <taxon>Actinomycetota</taxon>
        <taxon>Actinomycetes</taxon>
        <taxon>Frankiales</taxon>
        <taxon>Frankiaceae</taxon>
        <taxon>Pseudofrankia</taxon>
    </lineage>
</organism>
<feature type="transmembrane region" description="Helical" evidence="7">
    <location>
        <begin position="59"/>
        <end position="78"/>
    </location>
</feature>
<feature type="transmembrane region" description="Helical" evidence="7">
    <location>
        <begin position="143"/>
        <end position="161"/>
    </location>
</feature>
<reference evidence="10" key="1">
    <citation type="submission" date="2016-10" db="EMBL/GenBank/DDBJ databases">
        <title>Frankia sp. NRRL B-16386 Genome sequencing.</title>
        <authorList>
            <person name="Ghodhbane-Gtari F."/>
            <person name="Swanson E."/>
            <person name="Gueddou A."/>
            <person name="Hezbri K."/>
            <person name="Ktari K."/>
            <person name="Nouioui I."/>
            <person name="Morris K."/>
            <person name="Simpson S."/>
            <person name="Abebe-Akele F."/>
            <person name="Thomas K."/>
            <person name="Gtari M."/>
            <person name="Tisa L.S."/>
        </authorList>
    </citation>
    <scope>NUCLEOTIDE SEQUENCE [LARGE SCALE GENOMIC DNA]</scope>
    <source>
        <strain evidence="10">NRRL B-16386</strain>
    </source>
</reference>
<dbReference type="AlphaFoldDB" id="A0A1V2IGB4"/>
<feature type="transmembrane region" description="Helical" evidence="7">
    <location>
        <begin position="298"/>
        <end position="314"/>
    </location>
</feature>
<comment type="caution">
    <text evidence="9">The sequence shown here is derived from an EMBL/GenBank/DDBJ whole genome shotgun (WGS) entry which is preliminary data.</text>
</comment>
<dbReference type="PANTHER" id="PTHR47089">
    <property type="entry name" value="ABC TRANSPORTER, PERMEASE PROTEIN"/>
    <property type="match status" value="1"/>
</dbReference>
<dbReference type="CDD" id="cd06580">
    <property type="entry name" value="TM_PBP1_transp_TpRbsC_like"/>
    <property type="match status" value="1"/>
</dbReference>
<keyword evidence="2" id="KW-1003">Cell membrane</keyword>
<dbReference type="Pfam" id="PF02653">
    <property type="entry name" value="BPD_transp_2"/>
    <property type="match status" value="1"/>
</dbReference>
<dbReference type="GO" id="GO:0022857">
    <property type="term" value="F:transmembrane transporter activity"/>
    <property type="evidence" value="ECO:0007669"/>
    <property type="project" value="InterPro"/>
</dbReference>
<accession>A0A1V2IGB4</accession>
<feature type="transmembrane region" description="Helical" evidence="7">
    <location>
        <begin position="326"/>
        <end position="345"/>
    </location>
</feature>
<keyword evidence="4 7" id="KW-1133">Transmembrane helix</keyword>
<keyword evidence="5 7" id="KW-0472">Membrane</keyword>
<keyword evidence="10" id="KW-1185">Reference proteome</keyword>
<sequence>MPNPTRLLAAAGAALAAPLLALVTAVTVTVLVLVGTGSSPLDVLDTMVTYAQRPRSQALMVNSAVTYYFAAVAVAIGFRMNLFNIGVDGQYRLAALLAAAVAAKISLPPVLHVTVVLLIAMGVGALWAGLAALLKVYRGVSEVISTIMLNYLGGALVAYLLTPGRLAVRTVGSNNIGTPTIPASGQIPGISLIPDSRLQVYGLAILAVAVGAGYWFLLSRTRFGFDLRAAGASEDAAKASGVRVSRMIIISMLLSGAVAGLVGMPQLLGAAHTFSLDFPAGLGFTGIAIALLGRNHPVGIAIGALLFGFLDNAATSLELRGVSRDIVLVTQGVIVLSVVVAYELVRRVRTRAEQRDVARRLAATAPAPPAPSTPQEVGA</sequence>
<evidence type="ECO:0000313" key="9">
    <source>
        <dbReference type="EMBL" id="ONH31506.1"/>
    </source>
</evidence>
<evidence type="ECO:0000313" key="10">
    <source>
        <dbReference type="Proteomes" id="UP000188929"/>
    </source>
</evidence>
<dbReference type="Proteomes" id="UP000188929">
    <property type="component" value="Unassembled WGS sequence"/>
</dbReference>
<dbReference type="InterPro" id="IPR001851">
    <property type="entry name" value="ABC_transp_permease"/>
</dbReference>
<feature type="region of interest" description="Disordered" evidence="6">
    <location>
        <begin position="360"/>
        <end position="379"/>
    </location>
</feature>
<evidence type="ECO:0000256" key="3">
    <source>
        <dbReference type="ARBA" id="ARBA00022692"/>
    </source>
</evidence>
<feature type="transmembrane region" description="Helical" evidence="7">
    <location>
        <begin position="248"/>
        <end position="268"/>
    </location>
</feature>
<dbReference type="PANTHER" id="PTHR47089:SF1">
    <property type="entry name" value="GUANOSINE ABC TRANSPORTER PERMEASE PROTEIN NUPP"/>
    <property type="match status" value="1"/>
</dbReference>
<evidence type="ECO:0000256" key="5">
    <source>
        <dbReference type="ARBA" id="ARBA00023136"/>
    </source>
</evidence>
<evidence type="ECO:0000256" key="1">
    <source>
        <dbReference type="ARBA" id="ARBA00004651"/>
    </source>
</evidence>
<keyword evidence="3 7" id="KW-0812">Transmembrane</keyword>